<gene>
    <name evidence="2" type="ORF">NCI00_02150</name>
</gene>
<evidence type="ECO:0000259" key="1">
    <source>
        <dbReference type="Pfam" id="PF00534"/>
    </source>
</evidence>
<keyword evidence="2" id="KW-0808">Transferase</keyword>
<dbReference type="GO" id="GO:0016757">
    <property type="term" value="F:glycosyltransferase activity"/>
    <property type="evidence" value="ECO:0007669"/>
    <property type="project" value="UniProtKB-KW"/>
</dbReference>
<dbReference type="Gene3D" id="3.40.50.2000">
    <property type="entry name" value="Glycogen Phosphorylase B"/>
    <property type="match status" value="1"/>
</dbReference>
<evidence type="ECO:0000313" key="3">
    <source>
        <dbReference type="Proteomes" id="UP001204772"/>
    </source>
</evidence>
<feature type="domain" description="Glycosyl transferase family 1" evidence="1">
    <location>
        <begin position="243"/>
        <end position="393"/>
    </location>
</feature>
<keyword evidence="2" id="KW-0328">Glycosyltransferase</keyword>
<dbReference type="Pfam" id="PF00534">
    <property type="entry name" value="Glycos_transf_1"/>
    <property type="match status" value="1"/>
</dbReference>
<dbReference type="RefSeq" id="WP_253524522.1">
    <property type="nucleotide sequence ID" value="NZ_JAMZEL010000001.1"/>
</dbReference>
<name>A0ABT1FHF7_9BACT</name>
<organism evidence="2 3">
    <name type="scientific">Runella salmonicolor</name>
    <dbReference type="NCBI Taxonomy" id="2950278"/>
    <lineage>
        <taxon>Bacteria</taxon>
        <taxon>Pseudomonadati</taxon>
        <taxon>Bacteroidota</taxon>
        <taxon>Cytophagia</taxon>
        <taxon>Cytophagales</taxon>
        <taxon>Spirosomataceae</taxon>
        <taxon>Runella</taxon>
    </lineage>
</organism>
<reference evidence="2 3" key="1">
    <citation type="submission" date="2022-06" db="EMBL/GenBank/DDBJ databases">
        <title>Runella sp. S5 genome sequencing.</title>
        <authorList>
            <person name="Park S."/>
        </authorList>
    </citation>
    <scope>NUCLEOTIDE SEQUENCE [LARGE SCALE GENOMIC DNA]</scope>
    <source>
        <strain evidence="2 3">S5</strain>
    </source>
</reference>
<dbReference type="InterPro" id="IPR050194">
    <property type="entry name" value="Glycosyltransferase_grp1"/>
</dbReference>
<evidence type="ECO:0000313" key="2">
    <source>
        <dbReference type="EMBL" id="MCP1381202.1"/>
    </source>
</evidence>
<dbReference type="SUPFAM" id="SSF53756">
    <property type="entry name" value="UDP-Glycosyltransferase/glycogen phosphorylase"/>
    <property type="match status" value="1"/>
</dbReference>
<sequence length="415" mass="46767">MAEGKRNILNLSALDYAGAGKFAVDFNDLLVSYGYNSYLVVKDVKTENPAVLRYPDHKFTAPFAKLFRKMAKVKWNRVRFDYDYYFYNLYEQYSVVSAKKILELIPAKPDVIFIHWVTDFLNAKVINALYKLTGAKIYWLMIDNAPITGGCHYPWECRGYQTDCGNCPAIVLPEVKWLAQKNLALKLTCLPKNMGLLVFSESDHQRARQSAVFKHKSIYKLLGLVDENKFVLGDQEAAKAHFGLSSNHKVIFFGAASLKEKRKGMHLMIEAIKLLEAENVTFLIAGNAALPFENHNVKTIGYLNEEQLIKAYQAADIFVCPSIEDSGPMMINQSIMCGTPVVAFNTGVAQDLVHTDTTGYRAALGDYKDLAKGITQLLQLDEATRRTMEKNCRDFAMSLYGKQPFHAHIAELVNA</sequence>
<dbReference type="Proteomes" id="UP001204772">
    <property type="component" value="Unassembled WGS sequence"/>
</dbReference>
<protein>
    <submittedName>
        <fullName evidence="2">Glycosyltransferase</fullName>
        <ecNumber evidence="2">2.4.-.-</ecNumber>
    </submittedName>
</protein>
<keyword evidence="3" id="KW-1185">Reference proteome</keyword>
<dbReference type="EC" id="2.4.-.-" evidence="2"/>
<dbReference type="EMBL" id="JAMZEL010000001">
    <property type="protein sequence ID" value="MCP1381202.1"/>
    <property type="molecule type" value="Genomic_DNA"/>
</dbReference>
<dbReference type="InterPro" id="IPR001296">
    <property type="entry name" value="Glyco_trans_1"/>
</dbReference>
<dbReference type="PANTHER" id="PTHR45947:SF3">
    <property type="entry name" value="SULFOQUINOVOSYL TRANSFERASE SQD2"/>
    <property type="match status" value="1"/>
</dbReference>
<proteinExistence type="predicted"/>
<comment type="caution">
    <text evidence="2">The sequence shown here is derived from an EMBL/GenBank/DDBJ whole genome shotgun (WGS) entry which is preliminary data.</text>
</comment>
<dbReference type="PANTHER" id="PTHR45947">
    <property type="entry name" value="SULFOQUINOVOSYL TRANSFERASE SQD2"/>
    <property type="match status" value="1"/>
</dbReference>
<accession>A0ABT1FHF7</accession>